<dbReference type="PANTHER" id="PTHR21115">
    <property type="entry name" value="GH06117P-RELATED"/>
    <property type="match status" value="1"/>
</dbReference>
<sequence length="696" mass="79969">MDENFEENLKRGRLLIERLEELQYSSFNCRPKWITIHKDKLKLFLAYTYYGYPSHNKINESSYIEVDHSNKFFELYENEAKKNILKLNEKLEKYIAPDYYGCIEVGVTMTHSICEDKCDICHNFPNKDIHKWILLRLKSIKNEFYVVDFEHNQTYYSWEEYMEKNVLPKGYMFYPVSGFYDASNTLYQTITPASKKIKQIVQTIDSGVSIVNWVGGAIALSSFIFPISAPIILVAASALTVSNSYGFGRQIQKLYTLYKHNIEISSLKATHEWINLAISGIGLLVSPTFIYSAYKAITSAESSVQVTSKALKIFQKSSCITQSTLDVFRITLDIIDNNFEITLTNVLRLSLDILCITGIVYSSIEIKNILKVLSTGAVWSPIYLTLEQIPYNLGKKIFTTVYFFKNHFAVFVDQVTAFLAEKLTPTNLLLAWKTIRHIFSSYQKQTSKLDIGDLLWHVVENTAETASVKYVLRGPRMVKLLEFLSKDVANRAFVKYCVECVLEIAKNLSKDRDDCGAELARRGEMRTMLVDEEFCKVYSWKSFKLEKCSMDQYVLWAINEVSKNPVEFMDKYQQHASHPEHMFDDEMVVKQTDGDNQSVKGYTFVAPCSVLDFDICLRLAAKINPEHRYNNHEFIQPKPDVSLMINVSAFSFNIVFFGVDVINGVPKMNICFFQQNRDSSSSVGNHKGLKKLQAAH</sequence>
<proteinExistence type="predicted"/>
<name>A0A6G0YCL8_APHCR</name>
<gene>
    <name evidence="2" type="ORF">FWK35_00017573</name>
</gene>
<comment type="caution">
    <text evidence="2">The sequence shown here is derived from an EMBL/GenBank/DDBJ whole genome shotgun (WGS) entry which is preliminary data.</text>
</comment>
<evidence type="ECO:0000313" key="2">
    <source>
        <dbReference type="EMBL" id="KAF0753124.1"/>
    </source>
</evidence>
<reference evidence="2 3" key="1">
    <citation type="submission" date="2019-08" db="EMBL/GenBank/DDBJ databases">
        <title>Whole genome of Aphis craccivora.</title>
        <authorList>
            <person name="Voronova N.V."/>
            <person name="Shulinski R.S."/>
            <person name="Bandarenka Y.V."/>
            <person name="Zhorov D.G."/>
            <person name="Warner D."/>
        </authorList>
    </citation>
    <scope>NUCLEOTIDE SEQUENCE [LARGE SCALE GENOMIC DNA]</scope>
    <source>
        <strain evidence="2">180601</strain>
        <tissue evidence="2">Whole Body</tissue>
    </source>
</reference>
<evidence type="ECO:0000313" key="3">
    <source>
        <dbReference type="Proteomes" id="UP000478052"/>
    </source>
</evidence>
<dbReference type="Pfam" id="PF16013">
    <property type="entry name" value="DUF4781"/>
    <property type="match status" value="1"/>
</dbReference>
<accession>A0A6G0YCL8</accession>
<feature type="domain" description="DUF4781" evidence="1">
    <location>
        <begin position="150"/>
        <end position="370"/>
    </location>
</feature>
<keyword evidence="3" id="KW-1185">Reference proteome</keyword>
<evidence type="ECO:0000259" key="1">
    <source>
        <dbReference type="Pfam" id="PF16013"/>
    </source>
</evidence>
<dbReference type="InterPro" id="IPR031962">
    <property type="entry name" value="DUF4781"/>
</dbReference>
<dbReference type="AlphaFoldDB" id="A0A6G0YCL8"/>
<dbReference type="OrthoDB" id="6598023at2759"/>
<dbReference type="EMBL" id="VUJU01004826">
    <property type="protein sequence ID" value="KAF0753124.1"/>
    <property type="molecule type" value="Genomic_DNA"/>
</dbReference>
<protein>
    <submittedName>
        <fullName evidence="2">DUF4781 domain-containing protein</fullName>
    </submittedName>
</protein>
<dbReference type="Proteomes" id="UP000478052">
    <property type="component" value="Unassembled WGS sequence"/>
</dbReference>
<dbReference type="PANTHER" id="PTHR21115:SF0">
    <property type="entry name" value="GH06117P-RELATED"/>
    <property type="match status" value="1"/>
</dbReference>
<organism evidence="2 3">
    <name type="scientific">Aphis craccivora</name>
    <name type="common">Cowpea aphid</name>
    <dbReference type="NCBI Taxonomy" id="307492"/>
    <lineage>
        <taxon>Eukaryota</taxon>
        <taxon>Metazoa</taxon>
        <taxon>Ecdysozoa</taxon>
        <taxon>Arthropoda</taxon>
        <taxon>Hexapoda</taxon>
        <taxon>Insecta</taxon>
        <taxon>Pterygota</taxon>
        <taxon>Neoptera</taxon>
        <taxon>Paraneoptera</taxon>
        <taxon>Hemiptera</taxon>
        <taxon>Sternorrhyncha</taxon>
        <taxon>Aphidomorpha</taxon>
        <taxon>Aphidoidea</taxon>
        <taxon>Aphididae</taxon>
        <taxon>Aphidini</taxon>
        <taxon>Aphis</taxon>
        <taxon>Aphis</taxon>
    </lineage>
</organism>